<name>A0A9P6NNB1_9BASI</name>
<reference evidence="1" key="1">
    <citation type="submission" date="2013-11" db="EMBL/GenBank/DDBJ databases">
        <title>Genome sequence of the fusiform rust pathogen reveals effectors for host alternation and coevolution with pine.</title>
        <authorList>
            <consortium name="DOE Joint Genome Institute"/>
            <person name="Smith K."/>
            <person name="Pendleton A."/>
            <person name="Kubisiak T."/>
            <person name="Anderson C."/>
            <person name="Salamov A."/>
            <person name="Aerts A."/>
            <person name="Riley R."/>
            <person name="Clum A."/>
            <person name="Lindquist E."/>
            <person name="Ence D."/>
            <person name="Campbell M."/>
            <person name="Kronenberg Z."/>
            <person name="Feau N."/>
            <person name="Dhillon B."/>
            <person name="Hamelin R."/>
            <person name="Burleigh J."/>
            <person name="Smith J."/>
            <person name="Yandell M."/>
            <person name="Nelson C."/>
            <person name="Grigoriev I."/>
            <person name="Davis J."/>
        </authorList>
    </citation>
    <scope>NUCLEOTIDE SEQUENCE</scope>
    <source>
        <strain evidence="1">G11</strain>
    </source>
</reference>
<evidence type="ECO:0008006" key="3">
    <source>
        <dbReference type="Google" id="ProtNLM"/>
    </source>
</evidence>
<dbReference type="EMBL" id="MU167258">
    <property type="protein sequence ID" value="KAG0146645.1"/>
    <property type="molecule type" value="Genomic_DNA"/>
</dbReference>
<keyword evidence="2" id="KW-1185">Reference proteome</keyword>
<evidence type="ECO:0000313" key="1">
    <source>
        <dbReference type="EMBL" id="KAG0146645.1"/>
    </source>
</evidence>
<proteinExistence type="predicted"/>
<evidence type="ECO:0000313" key="2">
    <source>
        <dbReference type="Proteomes" id="UP000886653"/>
    </source>
</evidence>
<dbReference type="AlphaFoldDB" id="A0A9P6NNB1"/>
<sequence>MTLNLYWSPGQEGIPLNKKADVEARKAIEDSKEHIQLCVSLSSLKARARKNFGTRGAPLDRAPYATTGKKIADAFAKLEKGRAADIFQLRSGHSLLRHHLKRIRPHCGLTETTAHFLINCEAYAKARRRL</sequence>
<gene>
    <name evidence="1" type="ORF">CROQUDRAFT_513150</name>
</gene>
<comment type="caution">
    <text evidence="1">The sequence shown here is derived from an EMBL/GenBank/DDBJ whole genome shotgun (WGS) entry which is preliminary data.</text>
</comment>
<dbReference type="Proteomes" id="UP000886653">
    <property type="component" value="Unassembled WGS sequence"/>
</dbReference>
<accession>A0A9P6NNB1</accession>
<protein>
    <recommendedName>
        <fullName evidence="3">RNase H type-1 domain-containing protein</fullName>
    </recommendedName>
</protein>
<organism evidence="1 2">
    <name type="scientific">Cronartium quercuum f. sp. fusiforme G11</name>
    <dbReference type="NCBI Taxonomy" id="708437"/>
    <lineage>
        <taxon>Eukaryota</taxon>
        <taxon>Fungi</taxon>
        <taxon>Dikarya</taxon>
        <taxon>Basidiomycota</taxon>
        <taxon>Pucciniomycotina</taxon>
        <taxon>Pucciniomycetes</taxon>
        <taxon>Pucciniales</taxon>
        <taxon>Coleosporiaceae</taxon>
        <taxon>Cronartium</taxon>
    </lineage>
</organism>